<accession>A0A8E7L4R8</accession>
<dbReference type="InterPro" id="IPR013607">
    <property type="entry name" value="Phospholipase_A2-like"/>
</dbReference>
<organism evidence="2">
    <name type="scientific">Cyanopica cyanus parvoviridae sp</name>
    <dbReference type="NCBI Taxonomy" id="2794473"/>
    <lineage>
        <taxon>Viruses</taxon>
        <taxon>Monodnaviria</taxon>
        <taxon>Shotokuvirae</taxon>
        <taxon>Cossaviricota</taxon>
        <taxon>Quintoviricetes</taxon>
        <taxon>Piccovirales</taxon>
        <taxon>Parvoviridae</taxon>
    </lineage>
</organism>
<proteinExistence type="predicted"/>
<dbReference type="EMBL" id="MW046549">
    <property type="protein sequence ID" value="QVW56813.1"/>
    <property type="molecule type" value="Genomic_DNA"/>
</dbReference>
<feature type="domain" description="Phospholipase A2-like" evidence="1">
    <location>
        <begin position="118"/>
        <end position="167"/>
    </location>
</feature>
<evidence type="ECO:0000259" key="1">
    <source>
        <dbReference type="Pfam" id="PF08398"/>
    </source>
</evidence>
<dbReference type="Pfam" id="PF08398">
    <property type="entry name" value="Phospholip_A2_4"/>
    <property type="match status" value="1"/>
</dbReference>
<reference evidence="2" key="1">
    <citation type="submission" date="2020-09" db="EMBL/GenBank/DDBJ databases">
        <title>Parvovirus dark matter in the feces of wild birds.</title>
        <authorList>
            <person name="Dai Z."/>
            <person name="Yang S."/>
            <person name="Zhang W."/>
        </authorList>
    </citation>
    <scope>NUCLEOTIDE SEQUENCE</scope>
    <source>
        <strain evidence="2">Mag166par03</strain>
    </source>
</reference>
<protein>
    <submittedName>
        <fullName evidence="2">Structural protein</fullName>
    </submittedName>
</protein>
<name>A0A8E7L4R8_9VIRU</name>
<dbReference type="GO" id="GO:0005198">
    <property type="term" value="F:structural molecule activity"/>
    <property type="evidence" value="ECO:0007669"/>
    <property type="project" value="InterPro"/>
</dbReference>
<evidence type="ECO:0000313" key="2">
    <source>
        <dbReference type="EMBL" id="QVW56813.1"/>
    </source>
</evidence>
<sequence length="217" mass="22616">MDNPAFELTEFNQVPGDLQHKIVNHPNEWREVQETEISIPEEGYESIELGDFAGSEETLFPEAPPPTASGPSAAGTLAGAGAAGVAGGTVGGVPTAAIPLIVGGAVIAGKGIYEGVKAHLPGHEYVGPGTDLDKAGEPVDKDDQIAKEHDEAYAKAKVQSDIQEADSKAIGAFEDDFQETGNLHSKISSVLLGGKQAVEHYTGPIYPQVIHHATKMG</sequence>